<protein>
    <recommendedName>
        <fullName evidence="3">Peptide-O-fucosyltransferase</fullName>
    </recommendedName>
</protein>
<gene>
    <name evidence="1" type="ORF">FisN_8Hh026</name>
</gene>
<proteinExistence type="predicted"/>
<evidence type="ECO:0008006" key="3">
    <source>
        <dbReference type="Google" id="ProtNLM"/>
    </source>
</evidence>
<organism evidence="1 2">
    <name type="scientific">Fistulifera solaris</name>
    <name type="common">Oleaginous diatom</name>
    <dbReference type="NCBI Taxonomy" id="1519565"/>
    <lineage>
        <taxon>Eukaryota</taxon>
        <taxon>Sar</taxon>
        <taxon>Stramenopiles</taxon>
        <taxon>Ochrophyta</taxon>
        <taxon>Bacillariophyta</taxon>
        <taxon>Bacillariophyceae</taxon>
        <taxon>Bacillariophycidae</taxon>
        <taxon>Naviculales</taxon>
        <taxon>Naviculaceae</taxon>
        <taxon>Fistulifera</taxon>
    </lineage>
</organism>
<dbReference type="OrthoDB" id="48344at2759"/>
<comment type="caution">
    <text evidence="1">The sequence shown here is derived from an EMBL/GenBank/DDBJ whole genome shotgun (WGS) entry which is preliminary data.</text>
</comment>
<name>A0A1Z5JJE8_FISSO</name>
<dbReference type="AlphaFoldDB" id="A0A1Z5JJE8"/>
<evidence type="ECO:0000313" key="2">
    <source>
        <dbReference type="Proteomes" id="UP000198406"/>
    </source>
</evidence>
<dbReference type="Proteomes" id="UP000198406">
    <property type="component" value="Unassembled WGS sequence"/>
</dbReference>
<keyword evidence="2" id="KW-1185">Reference proteome</keyword>
<dbReference type="EMBL" id="BDSP01000075">
    <property type="protein sequence ID" value="GAX14135.1"/>
    <property type="molecule type" value="Genomic_DNA"/>
</dbReference>
<dbReference type="InParanoid" id="A0A1Z5JJE8"/>
<sequence length="427" mass="49104">MHRLDVTLSSSSNHVLSYFLREAKHPIQQSPNSTLALLSPPGLLGGYRNQVLRWMAFVLYAKQHELEQIFLPSILWSTQIVTSTNNVSKWYPIPMEWVFDVEFWNQFHPQLPLLISEPLHNSDCWEMPRTIVNITLNPLQQAALERGYLHPLKNIATQQLKEFNPRKQDFLPLVQHCQHPVVYGGGIQAGRLWNDYLEYTKKKSTLRKELSQIDEWVYRALRPAPQWRAVAQQCVPTPHYAVLHARLEMDMMAHVCGIDMERNLTQILQQVATVLETNYSQVTGLVIAVSRAGMMAPKQSSERQAHAQHNLKTLNRLVREGWRVGSRQVQVLECGERLVQEYYEAHPDIVDHGSLLHSVVNFDLALNADVFIGVRSSSYSTDVLTSRYYMGKGDHNYRYTKTDHIEKVKGLPEPHANCARKKKTGKL</sequence>
<evidence type="ECO:0000313" key="1">
    <source>
        <dbReference type="EMBL" id="GAX14135.1"/>
    </source>
</evidence>
<reference evidence="1 2" key="1">
    <citation type="journal article" date="2015" name="Plant Cell">
        <title>Oil accumulation by the oleaginous diatom Fistulifera solaris as revealed by the genome and transcriptome.</title>
        <authorList>
            <person name="Tanaka T."/>
            <person name="Maeda Y."/>
            <person name="Veluchamy A."/>
            <person name="Tanaka M."/>
            <person name="Abida H."/>
            <person name="Marechal E."/>
            <person name="Bowler C."/>
            <person name="Muto M."/>
            <person name="Sunaga Y."/>
            <person name="Tanaka M."/>
            <person name="Yoshino T."/>
            <person name="Taniguchi T."/>
            <person name="Fukuda Y."/>
            <person name="Nemoto M."/>
            <person name="Matsumoto M."/>
            <person name="Wong P.S."/>
            <person name="Aburatani S."/>
            <person name="Fujibuchi W."/>
        </authorList>
    </citation>
    <scope>NUCLEOTIDE SEQUENCE [LARGE SCALE GENOMIC DNA]</scope>
    <source>
        <strain evidence="1 2">JPCC DA0580</strain>
    </source>
</reference>
<accession>A0A1Z5JJE8</accession>